<dbReference type="SUPFAM" id="SSF110997">
    <property type="entry name" value="Sporulation related repeat"/>
    <property type="match status" value="1"/>
</dbReference>
<accession>A0AAU8HWE6</accession>
<protein>
    <recommendedName>
        <fullName evidence="2">Sporulation related protein</fullName>
    </recommendedName>
</protein>
<evidence type="ECO:0008006" key="2">
    <source>
        <dbReference type="Google" id="ProtNLM"/>
    </source>
</evidence>
<dbReference type="AlphaFoldDB" id="A0AAU8HWE6"/>
<dbReference type="RefSeq" id="WP_353894278.1">
    <property type="nucleotide sequence ID" value="NZ_CP159485.1"/>
</dbReference>
<reference evidence="1" key="2">
    <citation type="submission" date="2024-06" db="EMBL/GenBank/DDBJ databases">
        <authorList>
            <person name="Petrova K.O."/>
            <person name="Toshchakov S.V."/>
            <person name="Boltjanskaja Y.V."/>
            <person name="Kevbrin V.V."/>
        </authorList>
    </citation>
    <scope>NUCLEOTIDE SEQUENCE</scope>
    <source>
        <strain evidence="1">Z-710</strain>
    </source>
</reference>
<proteinExistence type="predicted"/>
<dbReference type="InterPro" id="IPR036680">
    <property type="entry name" value="SPOR-like_sf"/>
</dbReference>
<evidence type="ECO:0000313" key="1">
    <source>
        <dbReference type="EMBL" id="XCI29731.1"/>
    </source>
</evidence>
<name>A0AAU8HWE6_9FIRM</name>
<gene>
    <name evidence="1" type="ORF">PRVXH_001073</name>
</gene>
<sequence>MGSQMKKLILLTVTAVISTYVMSNSMLALISQYGDPDTKAAGVVSEITEEENKGEENKIGENGQVNQQSLDKVYIIQNGVFKEKQGAENLKTAINYHGFPAFIVEQDEEYRVFSNVHSEEKILRTILEQQREKGLDNYLVNQKLNKHNKQDANYLFKMISSGHSTMEAPSEPIKEIIYNFNKWKETEDLSYKNLYHGKIYEMFFLTK</sequence>
<dbReference type="GO" id="GO:0042834">
    <property type="term" value="F:peptidoglycan binding"/>
    <property type="evidence" value="ECO:0007669"/>
    <property type="project" value="InterPro"/>
</dbReference>
<dbReference type="EMBL" id="CP159485">
    <property type="protein sequence ID" value="XCI29731.1"/>
    <property type="molecule type" value="Genomic_DNA"/>
</dbReference>
<dbReference type="Gene3D" id="3.30.70.1070">
    <property type="entry name" value="Sporulation related repeat"/>
    <property type="match status" value="1"/>
</dbReference>
<reference evidence="1" key="1">
    <citation type="journal article" date="2018" name="Antonie Van Leeuwenhoek">
        <title>Proteinivorax hydrogeniformans sp. nov., an anaerobic, haloalkaliphilic bacterium fermenting proteinaceous compounds with high hydrogen production.</title>
        <authorList>
            <person name="Boltyanskaya Y."/>
            <person name="Detkova E."/>
            <person name="Pimenov N."/>
            <person name="Kevbrin V."/>
        </authorList>
    </citation>
    <scope>NUCLEOTIDE SEQUENCE</scope>
    <source>
        <strain evidence="1">Z-710</strain>
    </source>
</reference>
<organism evidence="1">
    <name type="scientific">Proteinivorax hydrogeniformans</name>
    <dbReference type="NCBI Taxonomy" id="1826727"/>
    <lineage>
        <taxon>Bacteria</taxon>
        <taxon>Bacillati</taxon>
        <taxon>Bacillota</taxon>
        <taxon>Clostridia</taxon>
        <taxon>Eubacteriales</taxon>
        <taxon>Proteinivoracaceae</taxon>
        <taxon>Proteinivorax</taxon>
    </lineage>
</organism>